<name>A0AAW1H8R1_SAPOF</name>
<keyword evidence="1" id="KW-0378">Hydrolase</keyword>
<dbReference type="GO" id="GO:0006629">
    <property type="term" value="P:lipid metabolic process"/>
    <property type="evidence" value="ECO:0007669"/>
    <property type="project" value="InterPro"/>
</dbReference>
<dbReference type="GO" id="GO:0016787">
    <property type="term" value="F:hydrolase activity"/>
    <property type="evidence" value="ECO:0007669"/>
    <property type="project" value="UniProtKB-KW"/>
</dbReference>
<dbReference type="AlphaFoldDB" id="A0AAW1H8R1"/>
<dbReference type="Gene3D" id="3.40.50.1820">
    <property type="entry name" value="alpha/beta hydrolase"/>
    <property type="match status" value="1"/>
</dbReference>
<evidence type="ECO:0000313" key="3">
    <source>
        <dbReference type="EMBL" id="KAK9672445.1"/>
    </source>
</evidence>
<organism evidence="3 4">
    <name type="scientific">Saponaria officinalis</name>
    <name type="common">Common soapwort</name>
    <name type="synonym">Lychnis saponaria</name>
    <dbReference type="NCBI Taxonomy" id="3572"/>
    <lineage>
        <taxon>Eukaryota</taxon>
        <taxon>Viridiplantae</taxon>
        <taxon>Streptophyta</taxon>
        <taxon>Embryophyta</taxon>
        <taxon>Tracheophyta</taxon>
        <taxon>Spermatophyta</taxon>
        <taxon>Magnoliopsida</taxon>
        <taxon>eudicotyledons</taxon>
        <taxon>Gunneridae</taxon>
        <taxon>Pentapetalae</taxon>
        <taxon>Caryophyllales</taxon>
        <taxon>Caryophyllaceae</taxon>
        <taxon>Caryophylleae</taxon>
        <taxon>Saponaria</taxon>
    </lineage>
</organism>
<evidence type="ECO:0000313" key="4">
    <source>
        <dbReference type="Proteomes" id="UP001443914"/>
    </source>
</evidence>
<dbReference type="InterPro" id="IPR029058">
    <property type="entry name" value="AB_hydrolase_fold"/>
</dbReference>
<dbReference type="EMBL" id="JBDFQZ010000012">
    <property type="protein sequence ID" value="KAK9672445.1"/>
    <property type="molecule type" value="Genomic_DNA"/>
</dbReference>
<reference evidence="3 4" key="1">
    <citation type="submission" date="2024-03" db="EMBL/GenBank/DDBJ databases">
        <title>WGS assembly of Saponaria officinalis var. Norfolk2.</title>
        <authorList>
            <person name="Jenkins J."/>
            <person name="Shu S."/>
            <person name="Grimwood J."/>
            <person name="Barry K."/>
            <person name="Goodstein D."/>
            <person name="Schmutz J."/>
            <person name="Leebens-Mack J."/>
            <person name="Osbourn A."/>
        </authorList>
    </citation>
    <scope>NUCLEOTIDE SEQUENCE [LARGE SCALE GENOMIC DNA]</scope>
    <source>
        <strain evidence="4">cv. Norfolk2</strain>
        <strain evidence="3">JIC</strain>
        <tissue evidence="3">Leaf</tissue>
    </source>
</reference>
<dbReference type="Pfam" id="PF01764">
    <property type="entry name" value="Lipase_3"/>
    <property type="match status" value="1"/>
</dbReference>
<proteinExistence type="predicted"/>
<comment type="caution">
    <text evidence="3">The sequence shown here is derived from an EMBL/GenBank/DDBJ whole genome shotgun (WGS) entry which is preliminary data.</text>
</comment>
<dbReference type="EMBL" id="JBDFQZ010000012">
    <property type="protein sequence ID" value="KAK9672444.1"/>
    <property type="molecule type" value="Genomic_DNA"/>
</dbReference>
<accession>A0AAW1H8R1</accession>
<dbReference type="SUPFAM" id="SSF53474">
    <property type="entry name" value="alpha/beta-Hydrolases"/>
    <property type="match status" value="1"/>
</dbReference>
<dbReference type="PANTHER" id="PTHR31479:SF4">
    <property type="entry name" value="FUNGAL LIPASE-LIKE DOMAIN-CONTAINING PROTEIN"/>
    <property type="match status" value="1"/>
</dbReference>
<protein>
    <recommendedName>
        <fullName evidence="2">Fungal lipase-type domain-containing protein</fullName>
    </recommendedName>
</protein>
<evidence type="ECO:0000256" key="1">
    <source>
        <dbReference type="ARBA" id="ARBA00022801"/>
    </source>
</evidence>
<dbReference type="Proteomes" id="UP001443914">
    <property type="component" value="Unassembled WGS sequence"/>
</dbReference>
<gene>
    <name evidence="3" type="ORF">RND81_12G101100</name>
</gene>
<dbReference type="InterPro" id="IPR002921">
    <property type="entry name" value="Fungal_lipase-type"/>
</dbReference>
<evidence type="ECO:0000259" key="2">
    <source>
        <dbReference type="Pfam" id="PF01764"/>
    </source>
</evidence>
<sequence>MGDLRRRDTFQVVGPWHLHPVDWSLPEHRRSIAASLVRSICVLERYEKQDASEDLASTWWEFFDFELLDTLRDPDDSSIYGAIFRYKLHRKNHSSYKNVPRYVIAFRGTMIKRRTCYGDFKLDVRVILNRLCMSTRYQVAVQAVEGLVADWGSSNIWLAGHSLGSAIALQVGKDMAKRGYFLETYLFNPPFPSTPTEKFRNQRLKDSIRYARSLLTASLVIAIKGYNSYNRDEYDPNFAMLSSWTPYLFVHPSDPLCSEYIAYFEHREKMLARGSSAIERVAAQNSIVSLVSMAIGKDVEPTHLIPSAYLFINKSSDQHGFKQVHGMSQWWEPHQVIEHKLYQLSSEILNPAFDLEDEVSLV</sequence>
<feature type="domain" description="Fungal lipase-type" evidence="2">
    <location>
        <begin position="122"/>
        <end position="181"/>
    </location>
</feature>
<dbReference type="PANTHER" id="PTHR31479">
    <property type="entry name" value="ALPHA/BETA-HYDROLASES SUPERFAMILY PROTEIN"/>
    <property type="match status" value="1"/>
</dbReference>
<keyword evidence="4" id="KW-1185">Reference proteome</keyword>